<feature type="region of interest" description="Disordered" evidence="1">
    <location>
        <begin position="801"/>
        <end position="827"/>
    </location>
</feature>
<evidence type="ECO:0000313" key="3">
    <source>
        <dbReference type="Proteomes" id="UP000789524"/>
    </source>
</evidence>
<feature type="compositionally biased region" description="Polar residues" evidence="1">
    <location>
        <begin position="801"/>
        <end position="820"/>
    </location>
</feature>
<feature type="compositionally biased region" description="Basic and acidic residues" evidence="1">
    <location>
        <begin position="1026"/>
        <end position="1038"/>
    </location>
</feature>
<feature type="compositionally biased region" description="Basic and acidic residues" evidence="1">
    <location>
        <begin position="640"/>
        <end position="664"/>
    </location>
</feature>
<feature type="region of interest" description="Disordered" evidence="1">
    <location>
        <begin position="576"/>
        <end position="603"/>
    </location>
</feature>
<feature type="compositionally biased region" description="Basic and acidic residues" evidence="1">
    <location>
        <begin position="586"/>
        <end position="603"/>
    </location>
</feature>
<feature type="compositionally biased region" description="Polar residues" evidence="1">
    <location>
        <begin position="707"/>
        <end position="716"/>
    </location>
</feature>
<dbReference type="OrthoDB" id="6287635at2759"/>
<organism evidence="2 3">
    <name type="scientific">Danaus chrysippus</name>
    <name type="common">African queen</name>
    <dbReference type="NCBI Taxonomy" id="151541"/>
    <lineage>
        <taxon>Eukaryota</taxon>
        <taxon>Metazoa</taxon>
        <taxon>Ecdysozoa</taxon>
        <taxon>Arthropoda</taxon>
        <taxon>Hexapoda</taxon>
        <taxon>Insecta</taxon>
        <taxon>Pterygota</taxon>
        <taxon>Neoptera</taxon>
        <taxon>Endopterygota</taxon>
        <taxon>Lepidoptera</taxon>
        <taxon>Glossata</taxon>
        <taxon>Ditrysia</taxon>
        <taxon>Papilionoidea</taxon>
        <taxon>Nymphalidae</taxon>
        <taxon>Danainae</taxon>
        <taxon>Danaini</taxon>
        <taxon>Danaina</taxon>
        <taxon>Danaus</taxon>
        <taxon>Anosia</taxon>
    </lineage>
</organism>
<feature type="compositionally biased region" description="Basic and acidic residues" evidence="1">
    <location>
        <begin position="907"/>
        <end position="928"/>
    </location>
</feature>
<dbReference type="EMBL" id="CAKASE010000044">
    <property type="protein sequence ID" value="CAG9559946.1"/>
    <property type="molecule type" value="Genomic_DNA"/>
</dbReference>
<feature type="compositionally biased region" description="Low complexity" evidence="1">
    <location>
        <begin position="521"/>
        <end position="531"/>
    </location>
</feature>
<feature type="compositionally biased region" description="Polar residues" evidence="1">
    <location>
        <begin position="497"/>
        <end position="518"/>
    </location>
</feature>
<feature type="compositionally biased region" description="Basic and acidic residues" evidence="1">
    <location>
        <begin position="1054"/>
        <end position="1070"/>
    </location>
</feature>
<feature type="compositionally biased region" description="Basic and acidic residues" evidence="1">
    <location>
        <begin position="717"/>
        <end position="733"/>
    </location>
</feature>
<name>A0A8J2QCW9_9NEOP</name>
<accession>A0A8J2QCW9</accession>
<feature type="compositionally biased region" description="Basic and acidic residues" evidence="1">
    <location>
        <begin position="843"/>
        <end position="865"/>
    </location>
</feature>
<feature type="compositionally biased region" description="Polar residues" evidence="1">
    <location>
        <begin position="1014"/>
        <end position="1025"/>
    </location>
</feature>
<dbReference type="Proteomes" id="UP000789524">
    <property type="component" value="Unassembled WGS sequence"/>
</dbReference>
<feature type="compositionally biased region" description="Polar residues" evidence="1">
    <location>
        <begin position="576"/>
        <end position="585"/>
    </location>
</feature>
<feature type="region of interest" description="Disordered" evidence="1">
    <location>
        <begin position="841"/>
        <end position="1078"/>
    </location>
</feature>
<feature type="region of interest" description="Disordered" evidence="1">
    <location>
        <begin position="623"/>
        <end position="679"/>
    </location>
</feature>
<reference evidence="2" key="1">
    <citation type="submission" date="2021-09" db="EMBL/GenBank/DDBJ databases">
        <authorList>
            <person name="Martin H S."/>
        </authorList>
    </citation>
    <scope>NUCLEOTIDE SEQUENCE</scope>
</reference>
<proteinExistence type="predicted"/>
<feature type="region of interest" description="Disordered" evidence="1">
    <location>
        <begin position="692"/>
        <end position="733"/>
    </location>
</feature>
<feature type="compositionally biased region" description="Basic and acidic residues" evidence="1">
    <location>
        <begin position="885"/>
        <end position="894"/>
    </location>
</feature>
<feature type="compositionally biased region" description="Low complexity" evidence="1">
    <location>
        <begin position="896"/>
        <end position="906"/>
    </location>
</feature>
<keyword evidence="3" id="KW-1185">Reference proteome</keyword>
<evidence type="ECO:0000313" key="2">
    <source>
        <dbReference type="EMBL" id="CAG9559946.1"/>
    </source>
</evidence>
<protein>
    <submittedName>
        <fullName evidence="2">(African queen) hypothetical protein</fullName>
    </submittedName>
</protein>
<feature type="region of interest" description="Disordered" evidence="1">
    <location>
        <begin position="497"/>
        <end position="535"/>
    </location>
</feature>
<feature type="region of interest" description="Disordered" evidence="1">
    <location>
        <begin position="1305"/>
        <end position="1331"/>
    </location>
</feature>
<feature type="compositionally biased region" description="Basic residues" evidence="1">
    <location>
        <begin position="938"/>
        <end position="956"/>
    </location>
</feature>
<evidence type="ECO:0000256" key="1">
    <source>
        <dbReference type="SAM" id="MobiDB-lite"/>
    </source>
</evidence>
<sequence length="1353" mass="151722">MAFPPFPSQDLAKLVLGYLAEEQLMTAYDEFLQASPYLDAFRNEYDRIFMTSLKNILAEYRAVKIYVETCKPLVLRRKLFQCTNLLEIVKLLVSYIDINRLHTQDTTFDKNSYKSSLNSKCSVCETCNFTIGACVCKKSKPTGPSSQIDMTIDTSLETTSLADLPGNSISKKRQSKEMMDVMPPSYNNTNESSVLIQNHLINRVESQPVETPIMCNVKQNVPDKVDESKQKIEEFNTILNFVCGNNESYQKPHLVPEATIVSNKTVGSASTFQEFAKGVTCQSDPEKSIVPDSSTSENFSAQYTAPRENEVNITPITNIKGPPKQLLLTVGTAKTMHKRINASNTKMDDQKITILSDIKVDNTFKNNLKMPPVLKSATSTPLLQFQTILINGTPAYKQNTNNANLNYTKDEIMAMPTLFVVSGTSASQNIPQATLYNTNAQSTTVTTTTSSISTANVLGPLVIDVPDDPLTDSNKLPDLSTDKDVPEVSLVTTVDITSNGHGSLPKNTMTVNKSSTPNFLPPTRKSSSTPRRSSHVRVLDFTTPRRILHENINEQEVKQSEVNVVPDIPVHTNVISGSVNTSVPKTDSHKNISAKEKNLKEQKKRNWDAELRVLAVKNDEVFVPAPIPNPKKVKSKKKVTPKDEKNKSKADTSKDTENKADVSKETVTTKPKKTKKKRNSVEIVEAKPIIIDEKTPGPGIGNEDNETFNTNSTCKIDNSKKDISDPKINEDRVDTPENDRIALQNVIGARLNISDLLETPYKQVLYDIQMETPKFLGPDIPGEPISDIKIMSIPTPLFLNTPKTISTPYSSRPTDYSSGGSYYKPDDQDYIPPDILKCAVTKQESKQKKDETLDNDKRDKTEKPSRPRRKCTKHVSYYKSPHNAKSGDKEKDDVASESSEVSSLSSLDKKPIKTMESKKKKTKTENKKKTNISVQKSPAKKQTPKKFMKIKPRRTTPIKDVYNKSKRKTDTPPGSALKPRNRTSSKTKSVNLAPILAAPTKSRRKSSTPRKIQCTKSYNTDYDFNNSDKSKAGVDRKCMTSSNESDIEQLSLRWSDEGSQDGKERPRESKTPSSACDEEDISKIKEYIETISKTECTGINSEASLHIDLIKRGFDVETAKSIERDLLDTNPTRERKSIDEKAIVQNNSDRIESTYSDDSQNEADVDEVEFSVSECDENSKNFITYTFDETKFIPKEISKLKDKYSMELCIDDDVTIRLRATNFIDLFEDRMEATEYYKETEAAVKSISDIDKLYTPMKQRGLTCHDIFDSTLTSLDTPIKQDDVRETFETVTEIVLEVEHAEIKDTKKRKRSQSGALEDSTNKKTKPETQYLLNSANIQNIDIESVLSKLHGP</sequence>
<gene>
    <name evidence="2" type="ORF">DCHRY22_LOCUS1711</name>
</gene>
<comment type="caution">
    <text evidence="2">The sequence shown here is derived from an EMBL/GenBank/DDBJ whole genome shotgun (WGS) entry which is preliminary data.</text>
</comment>